<sequence length="142" mass="15370">MPHILTGRASGLREERRTPRPALCHPLRLDVFHSLSLSLSPLRLISVSPLFCVSVSQPVSVRNGVNEGKERERGGSDTSDPPPFIASLSSRHLTETGSSGKSPKAQSYTIVHTTKREGGREGERVEEKRKGGGEIGEGDVEC</sequence>
<evidence type="ECO:0000313" key="2">
    <source>
        <dbReference type="EMBL" id="CAB1445964.1"/>
    </source>
</evidence>
<proteinExistence type="predicted"/>
<feature type="compositionally biased region" description="Polar residues" evidence="1">
    <location>
        <begin position="87"/>
        <end position="112"/>
    </location>
</feature>
<organism evidence="2 3">
    <name type="scientific">Pleuronectes platessa</name>
    <name type="common">European plaice</name>
    <dbReference type="NCBI Taxonomy" id="8262"/>
    <lineage>
        <taxon>Eukaryota</taxon>
        <taxon>Metazoa</taxon>
        <taxon>Chordata</taxon>
        <taxon>Craniata</taxon>
        <taxon>Vertebrata</taxon>
        <taxon>Euteleostomi</taxon>
        <taxon>Actinopterygii</taxon>
        <taxon>Neopterygii</taxon>
        <taxon>Teleostei</taxon>
        <taxon>Neoteleostei</taxon>
        <taxon>Acanthomorphata</taxon>
        <taxon>Carangaria</taxon>
        <taxon>Pleuronectiformes</taxon>
        <taxon>Pleuronectoidei</taxon>
        <taxon>Pleuronectidae</taxon>
        <taxon>Pleuronectes</taxon>
    </lineage>
</organism>
<evidence type="ECO:0000256" key="1">
    <source>
        <dbReference type="SAM" id="MobiDB-lite"/>
    </source>
</evidence>
<evidence type="ECO:0000313" key="3">
    <source>
        <dbReference type="Proteomes" id="UP001153269"/>
    </source>
</evidence>
<accession>A0A9N7Z152</accession>
<dbReference type="Proteomes" id="UP001153269">
    <property type="component" value="Unassembled WGS sequence"/>
</dbReference>
<dbReference type="AlphaFoldDB" id="A0A9N7Z152"/>
<name>A0A9N7Z152_PLEPL</name>
<protein>
    <submittedName>
        <fullName evidence="2">Uncharacterized protein</fullName>
    </submittedName>
</protein>
<dbReference type="EMBL" id="CADEAL010003835">
    <property type="protein sequence ID" value="CAB1445964.1"/>
    <property type="molecule type" value="Genomic_DNA"/>
</dbReference>
<feature type="compositionally biased region" description="Basic and acidic residues" evidence="1">
    <location>
        <begin position="114"/>
        <end position="132"/>
    </location>
</feature>
<reference evidence="2" key="1">
    <citation type="submission" date="2020-03" db="EMBL/GenBank/DDBJ databases">
        <authorList>
            <person name="Weist P."/>
        </authorList>
    </citation>
    <scope>NUCLEOTIDE SEQUENCE</scope>
</reference>
<feature type="region of interest" description="Disordered" evidence="1">
    <location>
        <begin position="61"/>
        <end position="142"/>
    </location>
</feature>
<keyword evidence="3" id="KW-1185">Reference proteome</keyword>
<gene>
    <name evidence="2" type="ORF">PLEPLA_LOCUS33708</name>
</gene>
<comment type="caution">
    <text evidence="2">The sequence shown here is derived from an EMBL/GenBank/DDBJ whole genome shotgun (WGS) entry which is preliminary data.</text>
</comment>